<dbReference type="Pfam" id="PF18139">
    <property type="entry name" value="LSDAT_euk"/>
    <property type="match status" value="1"/>
</dbReference>
<comment type="subcellular location">
    <subcellularLocation>
        <location evidence="1">Membrane</location>
        <topology evidence="1">Multi-pass membrane protein</topology>
    </subcellularLocation>
</comment>
<gene>
    <name evidence="10" type="ORF">DILT_LOCUS8212</name>
</gene>
<dbReference type="Proteomes" id="UP000281553">
    <property type="component" value="Unassembled WGS sequence"/>
</dbReference>
<keyword evidence="6" id="KW-0472">Membrane</keyword>
<keyword evidence="4" id="KW-1133">Transmembrane helix</keyword>
<evidence type="ECO:0000256" key="4">
    <source>
        <dbReference type="ARBA" id="ARBA00022989"/>
    </source>
</evidence>
<evidence type="ECO:0000313" key="10">
    <source>
        <dbReference type="EMBL" id="VDN12381.1"/>
    </source>
</evidence>
<dbReference type="Pfam" id="PF25508">
    <property type="entry name" value="TRPM2"/>
    <property type="match status" value="1"/>
</dbReference>
<evidence type="ECO:0000256" key="6">
    <source>
        <dbReference type="ARBA" id="ARBA00023136"/>
    </source>
</evidence>
<dbReference type="OrthoDB" id="6238217at2759"/>
<dbReference type="GO" id="GO:0005886">
    <property type="term" value="C:plasma membrane"/>
    <property type="evidence" value="ECO:0007669"/>
    <property type="project" value="TreeGrafter"/>
</dbReference>
<keyword evidence="5" id="KW-0406">Ion transport</keyword>
<dbReference type="PANTHER" id="PTHR13800">
    <property type="entry name" value="TRANSIENT RECEPTOR POTENTIAL CATION CHANNEL, SUBFAMILY M, MEMBER 6"/>
    <property type="match status" value="1"/>
</dbReference>
<keyword evidence="11" id="KW-1185">Reference proteome</keyword>
<dbReference type="InterPro" id="IPR041491">
    <property type="entry name" value="TRPM_SLOG"/>
</dbReference>
<dbReference type="GO" id="GO:0099604">
    <property type="term" value="F:ligand-gated calcium channel activity"/>
    <property type="evidence" value="ECO:0007669"/>
    <property type="project" value="TreeGrafter"/>
</dbReference>
<evidence type="ECO:0000259" key="8">
    <source>
        <dbReference type="Pfam" id="PF18139"/>
    </source>
</evidence>
<proteinExistence type="predicted"/>
<dbReference type="AlphaFoldDB" id="A0A3P7M229"/>
<name>A0A3P7M229_DIBLA</name>
<evidence type="ECO:0000256" key="2">
    <source>
        <dbReference type="ARBA" id="ARBA00022448"/>
    </source>
</evidence>
<dbReference type="PANTHER" id="PTHR13800:SF12">
    <property type="entry name" value="TRANSIENT RECEPTOR POTENTIAL CATION CHANNEL SUBFAMILY M MEMBER-LIKE 2"/>
    <property type="match status" value="1"/>
</dbReference>
<evidence type="ECO:0000259" key="9">
    <source>
        <dbReference type="Pfam" id="PF25508"/>
    </source>
</evidence>
<dbReference type="InterPro" id="IPR057366">
    <property type="entry name" value="TRPM-like"/>
</dbReference>
<evidence type="ECO:0000256" key="5">
    <source>
        <dbReference type="ARBA" id="ARBA00023065"/>
    </source>
</evidence>
<reference evidence="10 11" key="1">
    <citation type="submission" date="2018-11" db="EMBL/GenBank/DDBJ databases">
        <authorList>
            <consortium name="Pathogen Informatics"/>
        </authorList>
    </citation>
    <scope>NUCLEOTIDE SEQUENCE [LARGE SCALE GENOMIC DNA]</scope>
</reference>
<evidence type="ECO:0000256" key="7">
    <source>
        <dbReference type="ARBA" id="ARBA00023303"/>
    </source>
</evidence>
<protein>
    <submittedName>
        <fullName evidence="10">Uncharacterized protein</fullName>
    </submittedName>
</protein>
<organism evidence="10 11">
    <name type="scientific">Dibothriocephalus latus</name>
    <name type="common">Fish tapeworm</name>
    <name type="synonym">Diphyllobothrium latum</name>
    <dbReference type="NCBI Taxonomy" id="60516"/>
    <lineage>
        <taxon>Eukaryota</taxon>
        <taxon>Metazoa</taxon>
        <taxon>Spiralia</taxon>
        <taxon>Lophotrochozoa</taxon>
        <taxon>Platyhelminthes</taxon>
        <taxon>Cestoda</taxon>
        <taxon>Eucestoda</taxon>
        <taxon>Diphyllobothriidea</taxon>
        <taxon>Diphyllobothriidae</taxon>
        <taxon>Dibothriocephalus</taxon>
    </lineage>
</organism>
<feature type="domain" description="TRPM-like" evidence="9">
    <location>
        <begin position="283"/>
        <end position="394"/>
    </location>
</feature>
<sequence length="480" mass="53952">MEVLAALKSTDAWLVNNGLNITFNVLIGKELSKVSTNYFGDDTEFTPPKTIGVCPWGSIRGRNSLMNSNNRTNYVEYNLTSDNMDNTTHFLLPFNSHLIFVDDGYRRDEVTVAKTGFRAKFEKMISAPAQKNVLNVPLVDLVIGGDLMTLHEAANAVENDICVLVLQGSGFAADIIAHAYELKKQLRNPKLDKFPDQQRQSIERAALTIVKTDGAKGVVPLVEKILSKPALLGIYKLEEDKSLSSELMKLIMFHATDNLGKLYLSLSWRKIDLAEELVLWNHTDIKAKSLYGLLMTALLNNQLDFVKLLLKLGVDLQDFLTVDRLHCLYNFARNRGAFVSNLRNADLHRRFAKEALPPEEEWVIQEAQKYSLHCESGDALRAAFAAFLGHFVDKKVQSYVDTLCKEEEARLSRLTDRTVYLSTVAKFLGHDFNLCLYNHDTPVSGGDSILSQCRLLLVVDPQINLGFFSVIEKLLSYGNE</sequence>
<evidence type="ECO:0000256" key="3">
    <source>
        <dbReference type="ARBA" id="ARBA00022692"/>
    </source>
</evidence>
<dbReference type="InterPro" id="IPR050927">
    <property type="entry name" value="TRPM"/>
</dbReference>
<dbReference type="EMBL" id="UYRU01053746">
    <property type="protein sequence ID" value="VDN12381.1"/>
    <property type="molecule type" value="Genomic_DNA"/>
</dbReference>
<keyword evidence="7" id="KW-0407">Ion channel</keyword>
<accession>A0A3P7M229</accession>
<evidence type="ECO:0000256" key="1">
    <source>
        <dbReference type="ARBA" id="ARBA00004141"/>
    </source>
</evidence>
<feature type="domain" description="TRPM SLOG" evidence="8">
    <location>
        <begin position="4"/>
        <end position="188"/>
    </location>
</feature>
<keyword evidence="2" id="KW-0813">Transport</keyword>
<keyword evidence="3" id="KW-0812">Transmembrane</keyword>
<evidence type="ECO:0000313" key="11">
    <source>
        <dbReference type="Proteomes" id="UP000281553"/>
    </source>
</evidence>